<dbReference type="PANTHER" id="PTHR23098">
    <property type="entry name" value="AGAP001331-PA-RELATED"/>
    <property type="match status" value="1"/>
</dbReference>
<dbReference type="GO" id="GO:0005634">
    <property type="term" value="C:nucleus"/>
    <property type="evidence" value="ECO:0007669"/>
    <property type="project" value="TreeGrafter"/>
</dbReference>
<organism evidence="7 8">
    <name type="scientific">Macrosiphum euphorbiae</name>
    <name type="common">potato aphid</name>
    <dbReference type="NCBI Taxonomy" id="13131"/>
    <lineage>
        <taxon>Eukaryota</taxon>
        <taxon>Metazoa</taxon>
        <taxon>Ecdysozoa</taxon>
        <taxon>Arthropoda</taxon>
        <taxon>Hexapoda</taxon>
        <taxon>Insecta</taxon>
        <taxon>Pterygota</taxon>
        <taxon>Neoptera</taxon>
        <taxon>Paraneoptera</taxon>
        <taxon>Hemiptera</taxon>
        <taxon>Sternorrhyncha</taxon>
        <taxon>Aphidomorpha</taxon>
        <taxon>Aphidoidea</taxon>
        <taxon>Aphididae</taxon>
        <taxon>Macrosiphini</taxon>
        <taxon>Macrosiphum</taxon>
    </lineage>
</organism>
<comment type="caution">
    <text evidence="7">The sequence shown here is derived from an EMBL/GenBank/DDBJ whole genome shotgun (WGS) entry which is preliminary data.</text>
</comment>
<dbReference type="Pfam" id="PF13873">
    <property type="entry name" value="Myb_DNA-bind_5"/>
    <property type="match status" value="1"/>
</dbReference>
<protein>
    <recommendedName>
        <fullName evidence="2">Regulatory protein zeste</fullName>
    </recommendedName>
</protein>
<evidence type="ECO:0000256" key="4">
    <source>
        <dbReference type="ARBA" id="ARBA00023163"/>
    </source>
</evidence>
<feature type="domain" description="Myb/SANT-like DNA-binding" evidence="6">
    <location>
        <begin position="7"/>
        <end position="81"/>
    </location>
</feature>
<evidence type="ECO:0000256" key="2">
    <source>
        <dbReference type="ARBA" id="ARBA00016807"/>
    </source>
</evidence>
<keyword evidence="3" id="KW-0805">Transcription regulation</keyword>
<name>A0AAV0XV50_9HEMI</name>
<gene>
    <name evidence="7" type="ORF">MEUPH1_LOCUS25176</name>
</gene>
<dbReference type="PANTHER" id="PTHR23098:SF16">
    <property type="entry name" value="REGULATORY PROTEIN ZESTE"/>
    <property type="match status" value="1"/>
</dbReference>
<proteinExistence type="predicted"/>
<dbReference type="AlphaFoldDB" id="A0AAV0XV50"/>
<evidence type="ECO:0000313" key="7">
    <source>
        <dbReference type="EMBL" id="CAI6371136.1"/>
    </source>
</evidence>
<evidence type="ECO:0000313" key="8">
    <source>
        <dbReference type="Proteomes" id="UP001160148"/>
    </source>
</evidence>
<evidence type="ECO:0000256" key="1">
    <source>
        <dbReference type="ARBA" id="ARBA00011764"/>
    </source>
</evidence>
<evidence type="ECO:0000256" key="5">
    <source>
        <dbReference type="ARBA" id="ARBA00025466"/>
    </source>
</evidence>
<evidence type="ECO:0000259" key="6">
    <source>
        <dbReference type="Pfam" id="PF13873"/>
    </source>
</evidence>
<keyword evidence="8" id="KW-1185">Reference proteome</keyword>
<evidence type="ECO:0000256" key="3">
    <source>
        <dbReference type="ARBA" id="ARBA00023015"/>
    </source>
</evidence>
<accession>A0AAV0XV50</accession>
<dbReference type="EMBL" id="CARXXK010000782">
    <property type="protein sequence ID" value="CAI6371136.1"/>
    <property type="molecule type" value="Genomic_DNA"/>
</dbReference>
<comment type="subunit">
    <text evidence="1">Self-associates forming complexes of several hundred monomers.</text>
</comment>
<dbReference type="InterPro" id="IPR028002">
    <property type="entry name" value="Myb_DNA-bind_5"/>
</dbReference>
<reference evidence="7 8" key="1">
    <citation type="submission" date="2023-01" db="EMBL/GenBank/DDBJ databases">
        <authorList>
            <person name="Whitehead M."/>
        </authorList>
    </citation>
    <scope>NUCLEOTIDE SEQUENCE [LARGE SCALE GENOMIC DNA]</scope>
</reference>
<sequence>MSAPIKSRPTKQQMKLLVDLLSLDPQLMAGKFSSTFTSKLAKARWEAIATQLNGLPGAEKTSSKWKKAWQDTKATAKSKAAAIKRHSNGTGGGPPCTITMSDVQLNAIAQVSDVAVTGHTESSESLVEIVYENETFQLDTSQMDSELVEIIPGDELLFEVPDASYQALDNTSITPEPLVSINPEPKISQRPNLIKTTKLKQLENHNEAANKLAGIALQKLELKKEYYAKKIKLMDEQTVTNINNILSIFFKSQ</sequence>
<comment type="function">
    <text evidence="5">Involved in transvection phenomena (= synapsis-dependent gene expression), where the synaptic pairing of chromosomes carrying genes with which zeste interacts influences the expression of these genes. Zeste binds to DNA and stimulates transcription from a nearby promoter.</text>
</comment>
<dbReference type="Proteomes" id="UP001160148">
    <property type="component" value="Unassembled WGS sequence"/>
</dbReference>
<keyword evidence="4" id="KW-0804">Transcription</keyword>